<proteinExistence type="predicted"/>
<dbReference type="RefSeq" id="WP_187552301.1">
    <property type="nucleotide sequence ID" value="NZ_CP060719.1"/>
</dbReference>
<protein>
    <submittedName>
        <fullName evidence="1">Uncharacterized protein</fullName>
    </submittedName>
</protein>
<dbReference type="EMBL" id="CP060719">
    <property type="protein sequence ID" value="QNN69784.1"/>
    <property type="molecule type" value="Genomic_DNA"/>
</dbReference>
<keyword evidence="2" id="KW-1185">Reference proteome</keyword>
<reference evidence="1 2" key="1">
    <citation type="submission" date="2020-08" db="EMBL/GenBank/DDBJ databases">
        <title>Genome sequence of Thermomonas carbonis KCTC 42013T.</title>
        <authorList>
            <person name="Hyun D.-W."/>
            <person name="Bae J.-W."/>
        </authorList>
    </citation>
    <scope>NUCLEOTIDE SEQUENCE [LARGE SCALE GENOMIC DNA]</scope>
    <source>
        <strain evidence="1 2">KCTC 42013</strain>
    </source>
</reference>
<name>A0A7G9SPK9_9GAMM</name>
<dbReference type="KEGG" id="tcn:H9L16_14195"/>
<dbReference type="Proteomes" id="UP000515804">
    <property type="component" value="Chromosome"/>
</dbReference>
<evidence type="ECO:0000313" key="2">
    <source>
        <dbReference type="Proteomes" id="UP000515804"/>
    </source>
</evidence>
<accession>A0A7G9SPK9</accession>
<dbReference type="AlphaFoldDB" id="A0A7G9SPK9"/>
<organism evidence="1 2">
    <name type="scientific">Thermomonas carbonis</name>
    <dbReference type="NCBI Taxonomy" id="1463158"/>
    <lineage>
        <taxon>Bacteria</taxon>
        <taxon>Pseudomonadati</taxon>
        <taxon>Pseudomonadota</taxon>
        <taxon>Gammaproteobacteria</taxon>
        <taxon>Lysobacterales</taxon>
        <taxon>Lysobacteraceae</taxon>
        <taxon>Thermomonas</taxon>
    </lineage>
</organism>
<evidence type="ECO:0000313" key="1">
    <source>
        <dbReference type="EMBL" id="QNN69784.1"/>
    </source>
</evidence>
<sequence>MGEVLWGVLNGREVQPGDAADVYFSNPPPADAIRFAAGGVGRCFGKDSQALTLQELGLVRVDTPMEACMGVIKKIHAPWTNAAPYQIDREFAKRPEVRAWVTVVSNLVASNATAPSRQVQACSIAPTSLAGILGGALEKTRSDAAQRMSQAEATRLRLTNRTDAERFAGLNGCQIAYSLVLQGINSRQGTVGKVPDTAIGWALDYEKANLGGKACPPMPLALSAWTQKQPMATFQASPDPYTAFRAGKGPAFGKTLEDWRSFASTWMSRYPTQRVASGKAHSDCAAVLYYARSRAMGPVTNADNGPSAFQTLARLGYTAEAETAMCEHVPVSMLARARGAYDAEEARKRDAYAAEMRRQQPVVPSTLPRQNYLWRNAPTTRCYWAGDTKSGQRQACFTN</sequence>
<gene>
    <name evidence="1" type="ORF">H9L16_14195</name>
</gene>